<reference evidence="3" key="1">
    <citation type="submission" date="2019-09" db="EMBL/GenBank/DDBJ databases">
        <authorList>
            <person name="Li J."/>
        </authorList>
    </citation>
    <scope>NUCLEOTIDE SEQUENCE [LARGE SCALE GENOMIC DNA]</scope>
    <source>
        <strain evidence="3">NRBC 14897</strain>
    </source>
</reference>
<feature type="region of interest" description="Disordered" evidence="1">
    <location>
        <begin position="61"/>
        <end position="94"/>
    </location>
</feature>
<protein>
    <submittedName>
        <fullName evidence="3">Uncharacterized protein</fullName>
    </submittedName>
</protein>
<keyword evidence="4" id="KW-1185">Reference proteome</keyword>
<evidence type="ECO:0000256" key="1">
    <source>
        <dbReference type="SAM" id="MobiDB-lite"/>
    </source>
</evidence>
<dbReference type="Proteomes" id="UP001515100">
    <property type="component" value="Unassembled WGS sequence"/>
</dbReference>
<organism evidence="3 4">
    <name type="scientific">Aeromicrobium fastidiosum</name>
    <dbReference type="NCBI Taxonomy" id="52699"/>
    <lineage>
        <taxon>Bacteria</taxon>
        <taxon>Bacillati</taxon>
        <taxon>Actinomycetota</taxon>
        <taxon>Actinomycetes</taxon>
        <taxon>Propionibacteriales</taxon>
        <taxon>Nocardioidaceae</taxon>
        <taxon>Aeromicrobium</taxon>
    </lineage>
</organism>
<comment type="caution">
    <text evidence="3">The sequence shown here is derived from an EMBL/GenBank/DDBJ whole genome shotgun (WGS) entry which is preliminary data.</text>
</comment>
<accession>A0A641AID8</accession>
<dbReference type="EMBL" id="SDPP02000004">
    <property type="protein sequence ID" value="KAA1374627.1"/>
    <property type="molecule type" value="Genomic_DNA"/>
</dbReference>
<proteinExistence type="predicted"/>
<dbReference type="RefSeq" id="WP_129185738.1">
    <property type="nucleotide sequence ID" value="NZ_JAGIOG010000001.1"/>
</dbReference>
<evidence type="ECO:0000313" key="3">
    <source>
        <dbReference type="EMBL" id="KAA1374627.1"/>
    </source>
</evidence>
<keyword evidence="2" id="KW-1133">Transmembrane helix</keyword>
<keyword evidence="2" id="KW-0812">Transmembrane</keyword>
<keyword evidence="2" id="KW-0472">Membrane</keyword>
<name>A0A641AID8_9ACTN</name>
<dbReference type="OrthoDB" id="3748896at2"/>
<gene>
    <name evidence="3" type="ORF">ESP62_014635</name>
</gene>
<feature type="compositionally biased region" description="Basic and acidic residues" evidence="1">
    <location>
        <begin position="83"/>
        <end position="94"/>
    </location>
</feature>
<evidence type="ECO:0000256" key="2">
    <source>
        <dbReference type="SAM" id="Phobius"/>
    </source>
</evidence>
<dbReference type="AlphaFoldDB" id="A0A641AID8"/>
<feature type="transmembrane region" description="Helical" evidence="2">
    <location>
        <begin position="38"/>
        <end position="58"/>
    </location>
</feature>
<evidence type="ECO:0000313" key="4">
    <source>
        <dbReference type="Proteomes" id="UP001515100"/>
    </source>
</evidence>
<sequence length="94" mass="10154">MNRHPFRWGSFGSALFFLAAIGQWAVWREDLLTPRQLSLTAASVLIVLGVLGVAATLWQSRPTPPRQSPAADHTPGPAPTYEGDSHDQAAHPNA</sequence>